<reference evidence="3 4" key="1">
    <citation type="submission" date="2016-10" db="EMBL/GenBank/DDBJ databases">
        <authorList>
            <person name="de Groot N.N."/>
        </authorList>
    </citation>
    <scope>NUCLEOTIDE SEQUENCE [LARGE SCALE GENOMIC DNA]</scope>
    <source>
        <strain evidence="3 4">DSM 9990</strain>
    </source>
</reference>
<accession>A0A1I4UX80</accession>
<keyword evidence="3" id="KW-0269">Exonuclease</keyword>
<dbReference type="STRING" id="39841.SAMN05660836_02019"/>
<dbReference type="GO" id="GO:0016887">
    <property type="term" value="F:ATP hydrolysis activity"/>
    <property type="evidence" value="ECO:0007669"/>
    <property type="project" value="InterPro"/>
</dbReference>
<name>A0A1I4UX80_9BACT</name>
<dbReference type="PANTHER" id="PTHR32114">
    <property type="entry name" value="ABC TRANSPORTER ABCH.3"/>
    <property type="match status" value="1"/>
</dbReference>
<feature type="coiled-coil region" evidence="1">
    <location>
        <begin position="161"/>
        <end position="249"/>
    </location>
</feature>
<dbReference type="InterPro" id="IPR038729">
    <property type="entry name" value="Rad50/SbcC_AAA"/>
</dbReference>
<dbReference type="AlphaFoldDB" id="A0A1I4UX80"/>
<dbReference type="RefSeq" id="WP_093395493.1">
    <property type="nucleotide sequence ID" value="NZ_FOUU01000007.1"/>
</dbReference>
<keyword evidence="3" id="KW-0378">Hydrolase</keyword>
<evidence type="ECO:0000256" key="1">
    <source>
        <dbReference type="SAM" id="Coils"/>
    </source>
</evidence>
<evidence type="ECO:0000313" key="3">
    <source>
        <dbReference type="EMBL" id="SFM93518.1"/>
    </source>
</evidence>
<keyword evidence="4" id="KW-1185">Reference proteome</keyword>
<dbReference type="InterPro" id="IPR027417">
    <property type="entry name" value="P-loop_NTPase"/>
</dbReference>
<evidence type="ECO:0000313" key="4">
    <source>
        <dbReference type="Proteomes" id="UP000199611"/>
    </source>
</evidence>
<dbReference type="GO" id="GO:0004527">
    <property type="term" value="F:exonuclease activity"/>
    <property type="evidence" value="ECO:0007669"/>
    <property type="project" value="UniProtKB-KW"/>
</dbReference>
<sequence length="481" mass="54983">MIRKIAIRNFMSHKDTVVELSDGVTVISGPNNVGKSALVEAIRCVCENPPAAFVLRHGAVKAVVEIELASGEVIRWERKQGSSVYRIIGPDGKEQVYAKTRRVPEDVQRLLRMGPVETDGGRLDVHLAHQKDPIFLLDESGSKIAGFFAASSEAEYLIRMRQALKDKARFYRGKKSDLEREVELCESLLKAYKPLDRVEQELARCSITYEKILERERKIEELQALITEVERLKEKVDECLNQENLLSRLREPPEVSNTGELALMVSELDRLSLKSDTLFREIDLLKSVSSPPELKDSTLLAAFIGEMNELEKRLGFIERVLEHLNRLEAPPDLIETSSLDSLCFEMDELERREERLINFLKVCSTLRDLPEFKPPDPLYQTVKELKALVDRERNLENLISALDVLTSPPEIRDVKALVDFVDELESLAGRVRDLDRVLAECDERLVSKREEIARYLREIGVCPVCRQVIDLEHFLQETHDD</sequence>
<organism evidence="3 4">
    <name type="scientific">Thermodesulforhabdus norvegica</name>
    <dbReference type="NCBI Taxonomy" id="39841"/>
    <lineage>
        <taxon>Bacteria</taxon>
        <taxon>Pseudomonadati</taxon>
        <taxon>Thermodesulfobacteriota</taxon>
        <taxon>Syntrophobacteria</taxon>
        <taxon>Syntrophobacterales</taxon>
        <taxon>Thermodesulforhabdaceae</taxon>
        <taxon>Thermodesulforhabdus</taxon>
    </lineage>
</organism>
<dbReference type="EMBL" id="FOUU01000007">
    <property type="protein sequence ID" value="SFM93518.1"/>
    <property type="molecule type" value="Genomic_DNA"/>
</dbReference>
<gene>
    <name evidence="3" type="ORF">SAMN05660836_02019</name>
</gene>
<dbReference type="Proteomes" id="UP000199611">
    <property type="component" value="Unassembled WGS sequence"/>
</dbReference>
<dbReference type="PANTHER" id="PTHR32114:SF2">
    <property type="entry name" value="ABC TRANSPORTER ABCH.3"/>
    <property type="match status" value="1"/>
</dbReference>
<dbReference type="OrthoDB" id="267455at2"/>
<feature type="domain" description="Rad50/SbcC-type AAA" evidence="2">
    <location>
        <begin position="4"/>
        <end position="246"/>
    </location>
</feature>
<protein>
    <submittedName>
        <fullName evidence="3">Exonuclease SbcC</fullName>
    </submittedName>
</protein>
<evidence type="ECO:0000259" key="2">
    <source>
        <dbReference type="Pfam" id="PF13476"/>
    </source>
</evidence>
<dbReference type="SUPFAM" id="SSF52540">
    <property type="entry name" value="P-loop containing nucleoside triphosphate hydrolases"/>
    <property type="match status" value="1"/>
</dbReference>
<keyword evidence="1" id="KW-0175">Coiled coil</keyword>
<keyword evidence="3" id="KW-0540">Nuclease</keyword>
<dbReference type="Pfam" id="PF13476">
    <property type="entry name" value="AAA_23"/>
    <property type="match status" value="1"/>
</dbReference>
<dbReference type="GO" id="GO:0006302">
    <property type="term" value="P:double-strand break repair"/>
    <property type="evidence" value="ECO:0007669"/>
    <property type="project" value="InterPro"/>
</dbReference>
<dbReference type="Gene3D" id="3.40.50.300">
    <property type="entry name" value="P-loop containing nucleotide triphosphate hydrolases"/>
    <property type="match status" value="1"/>
</dbReference>
<proteinExistence type="predicted"/>